<protein>
    <submittedName>
        <fullName evidence="1">Uncharacterized protein</fullName>
    </submittedName>
</protein>
<keyword evidence="2" id="KW-1185">Reference proteome</keyword>
<organism evidence="1 2">
    <name type="scientific">Pistacia integerrima</name>
    <dbReference type="NCBI Taxonomy" id="434235"/>
    <lineage>
        <taxon>Eukaryota</taxon>
        <taxon>Viridiplantae</taxon>
        <taxon>Streptophyta</taxon>
        <taxon>Embryophyta</taxon>
        <taxon>Tracheophyta</taxon>
        <taxon>Spermatophyta</taxon>
        <taxon>Magnoliopsida</taxon>
        <taxon>eudicotyledons</taxon>
        <taxon>Gunneridae</taxon>
        <taxon>Pentapetalae</taxon>
        <taxon>rosids</taxon>
        <taxon>malvids</taxon>
        <taxon>Sapindales</taxon>
        <taxon>Anacardiaceae</taxon>
        <taxon>Pistacia</taxon>
    </lineage>
</organism>
<sequence length="72" mass="8230">MNLLYLSNCNSISICADQDLSHIKRELKIIAPRRIGVNKLQPLSIRRVSIILLFNGICILCWLHSTHVLLFS</sequence>
<evidence type="ECO:0000313" key="2">
    <source>
        <dbReference type="Proteomes" id="UP001163603"/>
    </source>
</evidence>
<name>A0ACC0X829_9ROSI</name>
<dbReference type="Proteomes" id="UP001163603">
    <property type="component" value="Chromosome 14"/>
</dbReference>
<comment type="caution">
    <text evidence="1">The sequence shown here is derived from an EMBL/GenBank/DDBJ whole genome shotgun (WGS) entry which is preliminary data.</text>
</comment>
<reference evidence="2" key="1">
    <citation type="journal article" date="2023" name="G3 (Bethesda)">
        <title>Genome assembly and association tests identify interacting loci associated with vigor, precocity, and sex in interspecific pistachio rootstocks.</title>
        <authorList>
            <person name="Palmer W."/>
            <person name="Jacygrad E."/>
            <person name="Sagayaradj S."/>
            <person name="Cavanaugh K."/>
            <person name="Han R."/>
            <person name="Bertier L."/>
            <person name="Beede B."/>
            <person name="Kafkas S."/>
            <person name="Golino D."/>
            <person name="Preece J."/>
            <person name="Michelmore R."/>
        </authorList>
    </citation>
    <scope>NUCLEOTIDE SEQUENCE [LARGE SCALE GENOMIC DNA]</scope>
</reference>
<accession>A0ACC0X829</accession>
<evidence type="ECO:0000313" key="1">
    <source>
        <dbReference type="EMBL" id="KAJ0010854.1"/>
    </source>
</evidence>
<dbReference type="EMBL" id="CM047749">
    <property type="protein sequence ID" value="KAJ0010854.1"/>
    <property type="molecule type" value="Genomic_DNA"/>
</dbReference>
<proteinExistence type="predicted"/>
<gene>
    <name evidence="1" type="ORF">Pint_33127</name>
</gene>